<proteinExistence type="predicted"/>
<keyword evidence="4" id="KW-1185">Reference proteome</keyword>
<dbReference type="Proteomes" id="UP000317180">
    <property type="component" value="Unassembled WGS sequence"/>
</dbReference>
<organism evidence="2 3">
    <name type="scientific">Brevibacillus agri</name>
    <dbReference type="NCBI Taxonomy" id="51101"/>
    <lineage>
        <taxon>Bacteria</taxon>
        <taxon>Bacillati</taxon>
        <taxon>Bacillota</taxon>
        <taxon>Bacilli</taxon>
        <taxon>Bacillales</taxon>
        <taxon>Paenibacillaceae</taxon>
        <taxon>Brevibacillus</taxon>
    </lineage>
</organism>
<dbReference type="EMBL" id="RHHN01000008">
    <property type="protein sequence ID" value="RNB60871.1"/>
    <property type="molecule type" value="Genomic_DNA"/>
</dbReference>
<name>A0A3M8BBM6_9BACL</name>
<evidence type="ECO:0000313" key="1">
    <source>
        <dbReference type="EMBL" id="GED24463.1"/>
    </source>
</evidence>
<evidence type="ECO:0000313" key="3">
    <source>
        <dbReference type="Proteomes" id="UP000276178"/>
    </source>
</evidence>
<evidence type="ECO:0000313" key="2">
    <source>
        <dbReference type="EMBL" id="RNB60871.1"/>
    </source>
</evidence>
<accession>A0A3M8BBM6</accession>
<gene>
    <name evidence="1" type="ORF">BAG01nite_05650</name>
    <name evidence="2" type="ORF">EB820_01710</name>
</gene>
<sequence length="172" mass="20187">MNHRLILLIMTLTIIFFLWGCSSKEKTMTNDQTHESLVSDFTAENLHSIGVSEYRLDSLPYKAQPEFLVFLSEEEEKKRILRWMETAKNKTDISQAKIQKIYVLQFQYQIGEQVVDSKYLAYVEDSNGAFYVKPFEKMVPELNLEKFTEKDIDSIMKILGIDNWYIVEKAPL</sequence>
<comment type="caution">
    <text evidence="2">The sequence shown here is derived from an EMBL/GenBank/DDBJ whole genome shotgun (WGS) entry which is preliminary data.</text>
</comment>
<reference evidence="1 4" key="2">
    <citation type="submission" date="2019-06" db="EMBL/GenBank/DDBJ databases">
        <title>Whole genome shotgun sequence of Brevibacillus agri NBRC 15538.</title>
        <authorList>
            <person name="Hosoyama A."/>
            <person name="Uohara A."/>
            <person name="Ohji S."/>
            <person name="Ichikawa N."/>
        </authorList>
    </citation>
    <scope>NUCLEOTIDE SEQUENCE [LARGE SCALE GENOMIC DNA]</scope>
    <source>
        <strain evidence="1 4">NBRC 15538</strain>
    </source>
</reference>
<dbReference type="GeneID" id="82811631"/>
<dbReference type="RefSeq" id="WP_005831950.1">
    <property type="nucleotide sequence ID" value="NZ_BJOD01000004.1"/>
</dbReference>
<dbReference type="EMBL" id="BJOD01000004">
    <property type="protein sequence ID" value="GED24463.1"/>
    <property type="molecule type" value="Genomic_DNA"/>
</dbReference>
<dbReference type="AlphaFoldDB" id="A0A3M8BBM6"/>
<dbReference type="Proteomes" id="UP000276178">
    <property type="component" value="Unassembled WGS sequence"/>
</dbReference>
<evidence type="ECO:0000313" key="4">
    <source>
        <dbReference type="Proteomes" id="UP000317180"/>
    </source>
</evidence>
<protein>
    <submittedName>
        <fullName evidence="2">Uncharacterized protein</fullName>
    </submittedName>
</protein>
<reference evidence="2 3" key="1">
    <citation type="submission" date="2018-10" db="EMBL/GenBank/DDBJ databases">
        <title>Phylogenomics of Brevibacillus.</title>
        <authorList>
            <person name="Dunlap C."/>
        </authorList>
    </citation>
    <scope>NUCLEOTIDE SEQUENCE [LARGE SCALE GENOMIC DNA]</scope>
    <source>
        <strain evidence="2 3">NRRL NRS 1219</strain>
    </source>
</reference>